<dbReference type="AlphaFoldDB" id="A0A7Z2W067"/>
<dbReference type="Pfam" id="PF09954">
    <property type="entry name" value="DUF2188"/>
    <property type="match status" value="1"/>
</dbReference>
<dbReference type="InterPro" id="IPR018691">
    <property type="entry name" value="DUF2188"/>
</dbReference>
<keyword evidence="2" id="KW-1185">Reference proteome</keyword>
<dbReference type="KEGG" id="mfy:HH212_22875"/>
<name>A0A7Z2W067_9BURK</name>
<sequence>MPNVFIEPMPKGDTPATPTGYQIEFEDGQKAAGPFKTQKEAIDEAKRLGHKPLVAHVRNTDKGKRDQWRSAD</sequence>
<dbReference type="Proteomes" id="UP000502415">
    <property type="component" value="Chromosome"/>
</dbReference>
<reference evidence="1 2" key="1">
    <citation type="submission" date="2020-04" db="EMBL/GenBank/DDBJ databases">
        <title>Genome sequencing of novel species.</title>
        <authorList>
            <person name="Heo J."/>
            <person name="Kim S.-J."/>
            <person name="Kim J.-S."/>
            <person name="Hong S.-B."/>
            <person name="Kwon S.-W."/>
        </authorList>
    </citation>
    <scope>NUCLEOTIDE SEQUENCE [LARGE SCALE GENOMIC DNA]</scope>
    <source>
        <strain evidence="1 2">GN2-R2</strain>
    </source>
</reference>
<accession>A0A7Z2W067</accession>
<dbReference type="RefSeq" id="WP_170204595.1">
    <property type="nucleotide sequence ID" value="NZ_CP051685.1"/>
</dbReference>
<organism evidence="1 2">
    <name type="scientific">Massilia forsythiae</name>
    <dbReference type="NCBI Taxonomy" id="2728020"/>
    <lineage>
        <taxon>Bacteria</taxon>
        <taxon>Pseudomonadati</taxon>
        <taxon>Pseudomonadota</taxon>
        <taxon>Betaproteobacteria</taxon>
        <taxon>Burkholderiales</taxon>
        <taxon>Oxalobacteraceae</taxon>
        <taxon>Telluria group</taxon>
        <taxon>Massilia</taxon>
    </lineage>
</organism>
<dbReference type="EMBL" id="CP051685">
    <property type="protein sequence ID" value="QJE02511.1"/>
    <property type="molecule type" value="Genomic_DNA"/>
</dbReference>
<proteinExistence type="predicted"/>
<evidence type="ECO:0000313" key="2">
    <source>
        <dbReference type="Proteomes" id="UP000502415"/>
    </source>
</evidence>
<gene>
    <name evidence="1" type="ORF">HH212_22875</name>
</gene>
<evidence type="ECO:0000313" key="1">
    <source>
        <dbReference type="EMBL" id="QJE02511.1"/>
    </source>
</evidence>
<protein>
    <submittedName>
        <fullName evidence="1">DUF2188 domain-containing protein</fullName>
    </submittedName>
</protein>